<dbReference type="CDD" id="cd02418">
    <property type="entry name" value="Peptidase_C39B"/>
    <property type="match status" value="1"/>
</dbReference>
<dbReference type="Gene3D" id="3.40.50.300">
    <property type="entry name" value="P-loop containing nucleotide triphosphate hydrolases"/>
    <property type="match status" value="1"/>
</dbReference>
<dbReference type="RefSeq" id="WP_073597776.1">
    <property type="nucleotide sequence ID" value="NZ_MRCB01000001.1"/>
</dbReference>
<organism evidence="17 18">
    <name type="scientific">Hydrococcus rivularis NIES-593</name>
    <dbReference type="NCBI Taxonomy" id="1921803"/>
    <lineage>
        <taxon>Bacteria</taxon>
        <taxon>Bacillati</taxon>
        <taxon>Cyanobacteriota</taxon>
        <taxon>Cyanophyceae</taxon>
        <taxon>Pleurocapsales</taxon>
        <taxon>Hydrococcaceae</taxon>
        <taxon>Hydrococcus</taxon>
    </lineage>
</organism>
<dbReference type="InterPro" id="IPR014710">
    <property type="entry name" value="RmlC-like_jellyroll"/>
</dbReference>
<evidence type="ECO:0000259" key="16">
    <source>
        <dbReference type="PROSITE" id="PS50990"/>
    </source>
</evidence>
<dbReference type="PROSITE" id="PS50929">
    <property type="entry name" value="ABC_TM1F"/>
    <property type="match status" value="1"/>
</dbReference>
<dbReference type="FunFam" id="3.40.50.300:FF:000221">
    <property type="entry name" value="Multidrug ABC transporter ATP-binding protein"/>
    <property type="match status" value="1"/>
</dbReference>
<evidence type="ECO:0000313" key="18">
    <source>
        <dbReference type="Proteomes" id="UP000186868"/>
    </source>
</evidence>
<evidence type="ECO:0000256" key="8">
    <source>
        <dbReference type="ARBA" id="ARBA00022840"/>
    </source>
</evidence>
<feature type="transmembrane region" description="Helical" evidence="12">
    <location>
        <begin position="518"/>
        <end position="538"/>
    </location>
</feature>
<dbReference type="PROSITE" id="PS00211">
    <property type="entry name" value="ABC_TRANSPORTER_1"/>
    <property type="match status" value="1"/>
</dbReference>
<evidence type="ECO:0000256" key="12">
    <source>
        <dbReference type="SAM" id="Phobius"/>
    </source>
</evidence>
<keyword evidence="7" id="KW-0645">Protease</keyword>
<dbReference type="PROSITE" id="PS50893">
    <property type="entry name" value="ABC_TRANSPORTER_2"/>
    <property type="match status" value="1"/>
</dbReference>
<evidence type="ECO:0000256" key="5">
    <source>
        <dbReference type="ARBA" id="ARBA00022741"/>
    </source>
</evidence>
<evidence type="ECO:0000256" key="6">
    <source>
        <dbReference type="ARBA" id="ARBA00022801"/>
    </source>
</evidence>
<dbReference type="GO" id="GO:0006508">
    <property type="term" value="P:proteolysis"/>
    <property type="evidence" value="ECO:0007669"/>
    <property type="project" value="InterPro"/>
</dbReference>
<sequence>MKPHSEIQQPKPSLDSTAAILPLLLQQVKGHSHTATSIPELSKNFEIRDFQLGDNVENIAGNEKPTATNEQKTKDLYLICQGRVRLLSFDPHKKREVPTQLLAEGETFGTDSLFSEVVFPYRAIAATNSLRVAKIAADKLLPWLEQLPELKENWSSEAKKRQALIFFRTLTEWRSLSSHRLQHIFSYLTQKKIAAGESLAKVAPAQAGRFWLLGGRVENPTLEVGSSWGHPDHTPDGAFARTDLLAYHLPLEHWETVRAIVTSKDKPAGAKAFAPGAIAASSPSDGNVAPAPSSTDENAPRLKPQPKPSKVEFPKPLQRRFRAWNRYPHNDQQSAADCGATCLKTISQYWGKRLNLNFLRDLTGVGRSGASLKNLAKAAESLGYHARPVRASLNSLASQKNPWIAHWQGDHYIVVYRIGSDRVLVSDPARGRLSLNRQEFLRGWTGYALLLDPTEHLEQLKNEKPSLGRFLGLLVPYRSVAFQIIFASLLIQIFGIVTPLFTQIILDQVVVNKTLTTLHVFSIGALLFGIWGIILSGIRQYLVSYLSNRLDLSMIGGFIRHALMLPLRFFEDRHVGDIITRVQENQKIQRFLISQVVLAWLDFLTGFLYLGLMLYYNWQLALLVIGLVPPIVILTLVATPLLRKVSREVFNKSAEQNSSLVETITGIGTVKTTASERELRWRWEEHLTGFLNAQFRAQKLGINLQTAGGLINSIGNTALLWYGAMLVIQDQLTIGQFVAFNMLIGKVLSPVLSLTNLWDELQEVLISVERLNDVFSAEPEESSENPLLPLPTIKGEVRFENVTFRYNEDDDRNILQNITFTVKPGQTIAIVGRSGSGKSTLVKLLQGLYHPNSGHISIDGHDIRHVSPQSLRSQLGVVPQECFLFSGTILENITLYRPEYSLEQAVEVAKLAEAHAFIQSMPLGYNTKVGERGANLSGGQRQRVAIARALLGEPRILLLDEATSALDTESERRFQQNLVRLCRNRTTFIIAHRLSTVRNADCILVLDRGILVEQGNHEELMKQQGLYYHLAQQQLDL</sequence>
<dbReference type="Pfam" id="PF00664">
    <property type="entry name" value="ABC_membrane"/>
    <property type="match status" value="1"/>
</dbReference>
<dbReference type="InterPro" id="IPR003593">
    <property type="entry name" value="AAA+_ATPase"/>
</dbReference>
<dbReference type="InterPro" id="IPR017871">
    <property type="entry name" value="ABC_transporter-like_CS"/>
</dbReference>
<keyword evidence="5" id="KW-0547">Nucleotide-binding</keyword>
<feature type="transmembrane region" description="Helical" evidence="12">
    <location>
        <begin position="480"/>
        <end position="506"/>
    </location>
</feature>
<dbReference type="GO" id="GO:0005524">
    <property type="term" value="F:ATP binding"/>
    <property type="evidence" value="ECO:0007669"/>
    <property type="project" value="UniProtKB-KW"/>
</dbReference>
<evidence type="ECO:0000259" key="15">
    <source>
        <dbReference type="PROSITE" id="PS50929"/>
    </source>
</evidence>
<keyword evidence="7" id="KW-0788">Thiol protease</keyword>
<dbReference type="AlphaFoldDB" id="A0A1U7HSX4"/>
<name>A0A1U7HSX4_9CYAN</name>
<dbReference type="InterPro" id="IPR027417">
    <property type="entry name" value="P-loop_NTPase"/>
</dbReference>
<evidence type="ECO:0000256" key="11">
    <source>
        <dbReference type="SAM" id="MobiDB-lite"/>
    </source>
</evidence>
<dbReference type="Gene3D" id="1.20.1560.10">
    <property type="entry name" value="ABC transporter type 1, transmembrane domain"/>
    <property type="match status" value="1"/>
</dbReference>
<dbReference type="CDD" id="cd18568">
    <property type="entry name" value="ABC_6TM_HetC_like"/>
    <property type="match status" value="1"/>
</dbReference>
<keyword evidence="3" id="KW-1003">Cell membrane</keyword>
<comment type="caution">
    <text evidence="17">The sequence shown here is derived from an EMBL/GenBank/DDBJ whole genome shotgun (WGS) entry which is preliminary data.</text>
</comment>
<dbReference type="PANTHER" id="PTHR43394">
    <property type="entry name" value="ATP-DEPENDENT PERMEASE MDL1, MITOCHONDRIAL"/>
    <property type="match status" value="1"/>
</dbReference>
<dbReference type="Proteomes" id="UP000186868">
    <property type="component" value="Unassembled WGS sequence"/>
</dbReference>
<feature type="region of interest" description="Disordered" evidence="11">
    <location>
        <begin position="275"/>
        <end position="313"/>
    </location>
</feature>
<dbReference type="InterPro" id="IPR005074">
    <property type="entry name" value="Peptidase_C39"/>
</dbReference>
<dbReference type="InterPro" id="IPR011527">
    <property type="entry name" value="ABC1_TM_dom"/>
</dbReference>
<reference evidence="17 18" key="1">
    <citation type="submission" date="2016-11" db="EMBL/GenBank/DDBJ databases">
        <title>Draft Genome Sequences of Nine Cyanobacterial Strains from Diverse Habitats.</title>
        <authorList>
            <person name="Zhu T."/>
            <person name="Hou S."/>
            <person name="Lu X."/>
            <person name="Hess W.R."/>
        </authorList>
    </citation>
    <scope>NUCLEOTIDE SEQUENCE [LARGE SCALE GENOMIC DNA]</scope>
    <source>
        <strain evidence="17 18">NIES-593</strain>
    </source>
</reference>
<dbReference type="GO" id="GO:0016887">
    <property type="term" value="F:ATP hydrolysis activity"/>
    <property type="evidence" value="ECO:0007669"/>
    <property type="project" value="InterPro"/>
</dbReference>
<dbReference type="PROSITE" id="PS50990">
    <property type="entry name" value="PEPTIDASE_C39"/>
    <property type="match status" value="1"/>
</dbReference>
<evidence type="ECO:0000256" key="9">
    <source>
        <dbReference type="ARBA" id="ARBA00022989"/>
    </source>
</evidence>
<feature type="domain" description="Cyclic nucleotide-binding" evidence="13">
    <location>
        <begin position="74"/>
        <end position="137"/>
    </location>
</feature>
<accession>A0A1U7HSX4</accession>
<dbReference type="Gene3D" id="2.60.120.10">
    <property type="entry name" value="Jelly Rolls"/>
    <property type="match status" value="1"/>
</dbReference>
<keyword evidence="4 12" id="KW-0812">Transmembrane</keyword>
<dbReference type="EMBL" id="MRCB01000001">
    <property type="protein sequence ID" value="OKH26635.1"/>
    <property type="molecule type" value="Genomic_DNA"/>
</dbReference>
<dbReference type="InterPro" id="IPR000595">
    <property type="entry name" value="cNMP-bd_dom"/>
</dbReference>
<dbReference type="Pfam" id="PF00005">
    <property type="entry name" value="ABC_tran"/>
    <property type="match status" value="1"/>
</dbReference>
<dbReference type="GO" id="GO:0005886">
    <property type="term" value="C:plasma membrane"/>
    <property type="evidence" value="ECO:0007669"/>
    <property type="project" value="UniProtKB-SubCell"/>
</dbReference>
<evidence type="ECO:0000256" key="7">
    <source>
        <dbReference type="ARBA" id="ARBA00022807"/>
    </source>
</evidence>
<keyword evidence="8" id="KW-0067">ATP-binding</keyword>
<protein>
    <submittedName>
        <fullName evidence="17">Peptidase C39</fullName>
    </submittedName>
</protein>
<dbReference type="PANTHER" id="PTHR43394:SF1">
    <property type="entry name" value="ATP-BINDING CASSETTE SUB-FAMILY B MEMBER 10, MITOCHONDRIAL"/>
    <property type="match status" value="1"/>
</dbReference>
<feature type="domain" description="ABC transporter" evidence="14">
    <location>
        <begin position="797"/>
        <end position="1033"/>
    </location>
</feature>
<dbReference type="SUPFAM" id="SSF51206">
    <property type="entry name" value="cAMP-binding domain-like"/>
    <property type="match status" value="1"/>
</dbReference>
<dbReference type="OrthoDB" id="437054at2"/>
<keyword evidence="9 12" id="KW-1133">Transmembrane helix</keyword>
<keyword evidence="18" id="KW-1185">Reference proteome</keyword>
<keyword evidence="2" id="KW-0813">Transport</keyword>
<evidence type="ECO:0000313" key="17">
    <source>
        <dbReference type="EMBL" id="OKH26635.1"/>
    </source>
</evidence>
<evidence type="ECO:0000256" key="4">
    <source>
        <dbReference type="ARBA" id="ARBA00022692"/>
    </source>
</evidence>
<dbReference type="GO" id="GO:0015421">
    <property type="term" value="F:ABC-type oligopeptide transporter activity"/>
    <property type="evidence" value="ECO:0007669"/>
    <property type="project" value="TreeGrafter"/>
</dbReference>
<dbReference type="CDD" id="cd00038">
    <property type="entry name" value="CAP_ED"/>
    <property type="match status" value="1"/>
</dbReference>
<feature type="transmembrane region" description="Helical" evidence="12">
    <location>
        <begin position="591"/>
        <end position="612"/>
    </location>
</feature>
<evidence type="ECO:0000256" key="2">
    <source>
        <dbReference type="ARBA" id="ARBA00022448"/>
    </source>
</evidence>
<keyword evidence="10 12" id="KW-0472">Membrane</keyword>
<dbReference type="STRING" id="1921803.NIES593_00820"/>
<feature type="domain" description="Peptidase C39" evidence="16">
    <location>
        <begin position="332"/>
        <end position="451"/>
    </location>
</feature>
<dbReference type="SUPFAM" id="SSF52540">
    <property type="entry name" value="P-loop containing nucleoside triphosphate hydrolases"/>
    <property type="match status" value="1"/>
</dbReference>
<dbReference type="InterPro" id="IPR036640">
    <property type="entry name" value="ABC1_TM_sf"/>
</dbReference>
<dbReference type="Pfam" id="PF03412">
    <property type="entry name" value="Peptidase_C39"/>
    <property type="match status" value="1"/>
</dbReference>
<dbReference type="PROSITE" id="PS50042">
    <property type="entry name" value="CNMP_BINDING_3"/>
    <property type="match status" value="1"/>
</dbReference>
<evidence type="ECO:0000259" key="13">
    <source>
        <dbReference type="PROSITE" id="PS50042"/>
    </source>
</evidence>
<feature type="domain" description="ABC transmembrane type-1" evidence="15">
    <location>
        <begin position="484"/>
        <end position="763"/>
    </location>
</feature>
<dbReference type="SMART" id="SM00382">
    <property type="entry name" value="AAA"/>
    <property type="match status" value="1"/>
</dbReference>
<gene>
    <name evidence="17" type="ORF">NIES593_00820</name>
</gene>
<comment type="subcellular location">
    <subcellularLocation>
        <location evidence="1">Cell membrane</location>
        <topology evidence="1">Multi-pass membrane protein</topology>
    </subcellularLocation>
</comment>
<dbReference type="Gene3D" id="3.90.70.10">
    <property type="entry name" value="Cysteine proteinases"/>
    <property type="match status" value="1"/>
</dbReference>
<evidence type="ECO:0000259" key="14">
    <source>
        <dbReference type="PROSITE" id="PS50893"/>
    </source>
</evidence>
<dbReference type="GO" id="GO:0008234">
    <property type="term" value="F:cysteine-type peptidase activity"/>
    <property type="evidence" value="ECO:0007669"/>
    <property type="project" value="UniProtKB-KW"/>
</dbReference>
<feature type="compositionally biased region" description="Low complexity" evidence="11">
    <location>
        <begin position="275"/>
        <end position="286"/>
    </location>
</feature>
<keyword evidence="6" id="KW-0378">Hydrolase</keyword>
<evidence type="ECO:0000256" key="10">
    <source>
        <dbReference type="ARBA" id="ARBA00023136"/>
    </source>
</evidence>
<dbReference type="InterPro" id="IPR018490">
    <property type="entry name" value="cNMP-bd_dom_sf"/>
</dbReference>
<evidence type="ECO:0000256" key="3">
    <source>
        <dbReference type="ARBA" id="ARBA00022475"/>
    </source>
</evidence>
<dbReference type="InterPro" id="IPR039421">
    <property type="entry name" value="Type_1_exporter"/>
</dbReference>
<dbReference type="InterPro" id="IPR003439">
    <property type="entry name" value="ABC_transporter-like_ATP-bd"/>
</dbReference>
<feature type="transmembrane region" description="Helical" evidence="12">
    <location>
        <begin position="618"/>
        <end position="642"/>
    </location>
</feature>
<evidence type="ECO:0000256" key="1">
    <source>
        <dbReference type="ARBA" id="ARBA00004651"/>
    </source>
</evidence>
<dbReference type="SUPFAM" id="SSF90123">
    <property type="entry name" value="ABC transporter transmembrane region"/>
    <property type="match status" value="1"/>
</dbReference>
<proteinExistence type="predicted"/>